<feature type="transmembrane region" description="Helical" evidence="7">
    <location>
        <begin position="223"/>
        <end position="243"/>
    </location>
</feature>
<dbReference type="AlphaFoldDB" id="W2SGT4"/>
<keyword evidence="2" id="KW-0813">Transport</keyword>
<dbReference type="InterPro" id="IPR011701">
    <property type="entry name" value="MFS"/>
</dbReference>
<keyword evidence="5 7" id="KW-0472">Membrane</keyword>
<dbReference type="VEuPathDB" id="FungiDB:HMPREF1541_01409"/>
<evidence type="ECO:0000259" key="8">
    <source>
        <dbReference type="PROSITE" id="PS50850"/>
    </source>
</evidence>
<keyword evidence="3 7" id="KW-0812">Transmembrane</keyword>
<reference evidence="9 10" key="1">
    <citation type="submission" date="2013-03" db="EMBL/GenBank/DDBJ databases">
        <title>The Genome Sequence of Phialophora europaea CBS 101466.</title>
        <authorList>
            <consortium name="The Broad Institute Genomics Platform"/>
            <person name="Cuomo C."/>
            <person name="de Hoog S."/>
            <person name="Gorbushina A."/>
            <person name="Walker B."/>
            <person name="Young S.K."/>
            <person name="Zeng Q."/>
            <person name="Gargeya S."/>
            <person name="Fitzgerald M."/>
            <person name="Haas B."/>
            <person name="Abouelleil A."/>
            <person name="Allen A.W."/>
            <person name="Alvarado L."/>
            <person name="Arachchi H.M."/>
            <person name="Berlin A.M."/>
            <person name="Chapman S.B."/>
            <person name="Gainer-Dewar J."/>
            <person name="Goldberg J."/>
            <person name="Griggs A."/>
            <person name="Gujja S."/>
            <person name="Hansen M."/>
            <person name="Howarth C."/>
            <person name="Imamovic A."/>
            <person name="Ireland A."/>
            <person name="Larimer J."/>
            <person name="McCowan C."/>
            <person name="Murphy C."/>
            <person name="Pearson M."/>
            <person name="Poon T.W."/>
            <person name="Priest M."/>
            <person name="Roberts A."/>
            <person name="Saif S."/>
            <person name="Shea T."/>
            <person name="Sisk P."/>
            <person name="Sykes S."/>
            <person name="Wortman J."/>
            <person name="Nusbaum C."/>
            <person name="Birren B."/>
        </authorList>
    </citation>
    <scope>NUCLEOTIDE SEQUENCE [LARGE SCALE GENOMIC DNA]</scope>
    <source>
        <strain evidence="9 10">CBS 101466</strain>
    </source>
</reference>
<dbReference type="SUPFAM" id="SSF103473">
    <property type="entry name" value="MFS general substrate transporter"/>
    <property type="match status" value="1"/>
</dbReference>
<dbReference type="GO" id="GO:0015116">
    <property type="term" value="F:sulfate transmembrane transporter activity"/>
    <property type="evidence" value="ECO:0007669"/>
    <property type="project" value="EnsemblFungi"/>
</dbReference>
<dbReference type="Gene3D" id="1.20.1250.20">
    <property type="entry name" value="MFS general substrate transporter like domains"/>
    <property type="match status" value="2"/>
</dbReference>
<dbReference type="eggNOG" id="KOG2533">
    <property type="taxonomic scope" value="Eukaryota"/>
</dbReference>
<feature type="transmembrane region" description="Helical" evidence="7">
    <location>
        <begin position="188"/>
        <end position="211"/>
    </location>
</feature>
<evidence type="ECO:0000256" key="7">
    <source>
        <dbReference type="SAM" id="Phobius"/>
    </source>
</evidence>
<feature type="transmembrane region" description="Helical" evidence="7">
    <location>
        <begin position="255"/>
        <end position="277"/>
    </location>
</feature>
<dbReference type="Pfam" id="PF07690">
    <property type="entry name" value="MFS_1"/>
    <property type="match status" value="1"/>
</dbReference>
<feature type="transmembrane region" description="Helical" evidence="7">
    <location>
        <begin position="376"/>
        <end position="396"/>
    </location>
</feature>
<dbReference type="RefSeq" id="XP_008711930.1">
    <property type="nucleotide sequence ID" value="XM_008713708.1"/>
</dbReference>
<feature type="transmembrane region" description="Helical" evidence="7">
    <location>
        <begin position="504"/>
        <end position="523"/>
    </location>
</feature>
<name>W2SGT4_CYPE1</name>
<evidence type="ECO:0000256" key="3">
    <source>
        <dbReference type="ARBA" id="ARBA00022692"/>
    </source>
</evidence>
<dbReference type="InterPro" id="IPR036259">
    <property type="entry name" value="MFS_trans_sf"/>
</dbReference>
<keyword evidence="4 7" id="KW-1133">Transmembrane helix</keyword>
<dbReference type="InParanoid" id="W2SGT4"/>
<evidence type="ECO:0000313" key="10">
    <source>
        <dbReference type="Proteomes" id="UP000030752"/>
    </source>
</evidence>
<evidence type="ECO:0000256" key="2">
    <source>
        <dbReference type="ARBA" id="ARBA00022448"/>
    </source>
</evidence>
<feature type="transmembrane region" description="Helical" evidence="7">
    <location>
        <begin position="408"/>
        <end position="428"/>
    </location>
</feature>
<dbReference type="EMBL" id="KB822711">
    <property type="protein sequence ID" value="ETN47218.1"/>
    <property type="molecule type" value="Genomic_DNA"/>
</dbReference>
<dbReference type="PANTHER" id="PTHR43791:SF65">
    <property type="entry name" value="MAJOR FACILITATOR SUPERFAMILY (MFS) PROFILE DOMAIN-CONTAINING PROTEIN-RELATED"/>
    <property type="match status" value="1"/>
</dbReference>
<dbReference type="GeneID" id="19968748"/>
<dbReference type="OrthoDB" id="1935484at2759"/>
<feature type="region of interest" description="Disordered" evidence="6">
    <location>
        <begin position="1"/>
        <end position="32"/>
    </location>
</feature>
<dbReference type="Proteomes" id="UP000030752">
    <property type="component" value="Unassembled WGS sequence"/>
</dbReference>
<dbReference type="InterPro" id="IPR020846">
    <property type="entry name" value="MFS_dom"/>
</dbReference>
<dbReference type="GO" id="GO:0016020">
    <property type="term" value="C:membrane"/>
    <property type="evidence" value="ECO:0007669"/>
    <property type="project" value="UniProtKB-SubCell"/>
</dbReference>
<organism evidence="9 10">
    <name type="scientific">Cyphellophora europaea (strain CBS 101466)</name>
    <name type="common">Phialophora europaea</name>
    <dbReference type="NCBI Taxonomy" id="1220924"/>
    <lineage>
        <taxon>Eukaryota</taxon>
        <taxon>Fungi</taxon>
        <taxon>Dikarya</taxon>
        <taxon>Ascomycota</taxon>
        <taxon>Pezizomycotina</taxon>
        <taxon>Eurotiomycetes</taxon>
        <taxon>Chaetothyriomycetidae</taxon>
        <taxon>Chaetothyriales</taxon>
        <taxon>Cyphellophoraceae</taxon>
        <taxon>Cyphellophora</taxon>
    </lineage>
</organism>
<feature type="transmembrane region" description="Helical" evidence="7">
    <location>
        <begin position="334"/>
        <end position="356"/>
    </location>
</feature>
<protein>
    <recommendedName>
        <fullName evidence="8">Major facilitator superfamily (MFS) profile domain-containing protein</fullName>
    </recommendedName>
</protein>
<dbReference type="PROSITE" id="PS50850">
    <property type="entry name" value="MFS"/>
    <property type="match status" value="1"/>
</dbReference>
<sequence>MHKDTETLPDSKPNDREMISDQIRPETPPEIGDSVEIKNAYIGSNGQHPFSDPDDARRWANIYEEAQYEGRHRFDPSYQWDVPTEKRLIRKLDLRIMVWVWIMFSSLDLVRRNINRAISDDMLSELNMDTNDFNNGQTIYLVSFLAAELPGGLLSKAIGPENMTPIAIVAWGLVCACQSLLTNRTGFYITRALCGFSQGGFIPDMVLYLTYYYKSNELPIRLSVFWTAIPVTQIYGALLAAGLLQMRGLHGWSGWQWLFLVEGLISIAIGVLSFWMMPASVTETHKILRGKAQWLNGKTGWFTEDEEKVLVNRLLRDDTSKGTMHNRQHVDLRGILAAVTNTDLWPLYLLGFLAFIPFQPAANYLSLTLRTLGYSVFEANMLAIPGYTLFFINILVVTWMSERYRERLLFSSLSCLWVLPFFIGLLAISRSASPWVRYALLTGVNGEPYTHAILVGLISRNANSVAIRAVSAAVYNMCYQFGSIVAVNVYREEDRPYYYQGNRILIGIACGSIAIFVAAKYYYIKRNEQKDREWKAMSADEKSQYLSTTRDTGANKKDFRFVH</sequence>
<evidence type="ECO:0000256" key="1">
    <source>
        <dbReference type="ARBA" id="ARBA00004141"/>
    </source>
</evidence>
<dbReference type="HOGENOM" id="CLU_001265_2_0_1"/>
<evidence type="ECO:0000256" key="6">
    <source>
        <dbReference type="SAM" id="MobiDB-lite"/>
    </source>
</evidence>
<accession>W2SGT4</accession>
<dbReference type="GO" id="GO:0000316">
    <property type="term" value="P:sulfite transmembrane transport"/>
    <property type="evidence" value="ECO:0007669"/>
    <property type="project" value="EnsemblFungi"/>
</dbReference>
<evidence type="ECO:0000256" key="5">
    <source>
        <dbReference type="ARBA" id="ARBA00023136"/>
    </source>
</evidence>
<dbReference type="FunCoup" id="W2SGT4">
    <property type="interactions" value="65"/>
</dbReference>
<evidence type="ECO:0000313" key="9">
    <source>
        <dbReference type="EMBL" id="ETN47218.1"/>
    </source>
</evidence>
<dbReference type="FunFam" id="1.20.1250.20:FF:000106">
    <property type="entry name" value="MFS transporter, putative"/>
    <property type="match status" value="1"/>
</dbReference>
<evidence type="ECO:0000256" key="4">
    <source>
        <dbReference type="ARBA" id="ARBA00022989"/>
    </source>
</evidence>
<proteinExistence type="predicted"/>
<dbReference type="PANTHER" id="PTHR43791">
    <property type="entry name" value="PERMEASE-RELATED"/>
    <property type="match status" value="1"/>
</dbReference>
<feature type="domain" description="Major facilitator superfamily (MFS) profile" evidence="8">
    <location>
        <begin position="94"/>
        <end position="563"/>
    </location>
</feature>
<keyword evidence="10" id="KW-1185">Reference proteome</keyword>
<comment type="subcellular location">
    <subcellularLocation>
        <location evidence="1">Membrane</location>
        <topology evidence="1">Multi-pass membrane protein</topology>
    </subcellularLocation>
</comment>
<gene>
    <name evidence="9" type="ORF">HMPREF1541_01409</name>
</gene>